<keyword evidence="1" id="KW-0863">Zinc-finger</keyword>
<feature type="domain" description="CCHC-type" evidence="3">
    <location>
        <begin position="94"/>
        <end position="107"/>
    </location>
</feature>
<evidence type="ECO:0000256" key="2">
    <source>
        <dbReference type="SAM" id="MobiDB-lite"/>
    </source>
</evidence>
<keyword evidence="1" id="KW-0862">Zinc</keyword>
<dbReference type="EMBL" id="LSSM01004158">
    <property type="protein sequence ID" value="OMJ15684.1"/>
    <property type="molecule type" value="Genomic_DNA"/>
</dbReference>
<dbReference type="OrthoDB" id="8026949at2759"/>
<protein>
    <recommendedName>
        <fullName evidence="3">CCHC-type domain-containing protein</fullName>
    </recommendedName>
</protein>
<dbReference type="Proteomes" id="UP000187429">
    <property type="component" value="Unassembled WGS sequence"/>
</dbReference>
<comment type="caution">
    <text evidence="4">The sequence shown here is derived from an EMBL/GenBank/DDBJ whole genome shotgun (WGS) entry which is preliminary data.</text>
</comment>
<feature type="compositionally biased region" description="Basic residues" evidence="2">
    <location>
        <begin position="188"/>
        <end position="199"/>
    </location>
</feature>
<proteinExistence type="predicted"/>
<evidence type="ECO:0000313" key="4">
    <source>
        <dbReference type="EMBL" id="OMJ15684.1"/>
    </source>
</evidence>
<feature type="region of interest" description="Disordered" evidence="2">
    <location>
        <begin position="178"/>
        <end position="203"/>
    </location>
</feature>
<dbReference type="PROSITE" id="PS50158">
    <property type="entry name" value="ZF_CCHC"/>
    <property type="match status" value="1"/>
</dbReference>
<dbReference type="InterPro" id="IPR036875">
    <property type="entry name" value="Znf_CCHC_sf"/>
</dbReference>
<dbReference type="GO" id="GO:0003676">
    <property type="term" value="F:nucleic acid binding"/>
    <property type="evidence" value="ECO:0007669"/>
    <property type="project" value="InterPro"/>
</dbReference>
<dbReference type="AlphaFoldDB" id="A0A1R1XM41"/>
<evidence type="ECO:0000313" key="5">
    <source>
        <dbReference type="Proteomes" id="UP000187429"/>
    </source>
</evidence>
<dbReference type="GO" id="GO:0008270">
    <property type="term" value="F:zinc ion binding"/>
    <property type="evidence" value="ECO:0007669"/>
    <property type="project" value="UniProtKB-KW"/>
</dbReference>
<dbReference type="SUPFAM" id="SSF57756">
    <property type="entry name" value="Retrovirus zinc finger-like domains"/>
    <property type="match status" value="1"/>
</dbReference>
<gene>
    <name evidence="4" type="ORF">AYI69_g8111</name>
</gene>
<keyword evidence="5" id="KW-1185">Reference proteome</keyword>
<organism evidence="4 5">
    <name type="scientific">Smittium culicis</name>
    <dbReference type="NCBI Taxonomy" id="133412"/>
    <lineage>
        <taxon>Eukaryota</taxon>
        <taxon>Fungi</taxon>
        <taxon>Fungi incertae sedis</taxon>
        <taxon>Zoopagomycota</taxon>
        <taxon>Kickxellomycotina</taxon>
        <taxon>Harpellomycetes</taxon>
        <taxon>Harpellales</taxon>
        <taxon>Legeriomycetaceae</taxon>
        <taxon>Smittium</taxon>
    </lineage>
</organism>
<accession>A0A1R1XM41</accession>
<name>A0A1R1XM41_9FUNG</name>
<evidence type="ECO:0000259" key="3">
    <source>
        <dbReference type="PROSITE" id="PS50158"/>
    </source>
</evidence>
<evidence type="ECO:0000256" key="1">
    <source>
        <dbReference type="PROSITE-ProRule" id="PRU00047"/>
    </source>
</evidence>
<feature type="compositionally biased region" description="Polar residues" evidence="2">
    <location>
        <begin position="178"/>
        <end position="187"/>
    </location>
</feature>
<dbReference type="InterPro" id="IPR001878">
    <property type="entry name" value="Znf_CCHC"/>
</dbReference>
<reference evidence="5" key="1">
    <citation type="submission" date="2017-01" db="EMBL/GenBank/DDBJ databases">
        <authorList>
            <person name="Wang Y."/>
            <person name="White M."/>
            <person name="Kvist S."/>
            <person name="Moncalvo J.-M."/>
        </authorList>
    </citation>
    <scope>NUCLEOTIDE SEQUENCE [LARGE SCALE GENOMIC DNA]</scope>
    <source>
        <strain evidence="5">ID-206-W2</strain>
    </source>
</reference>
<keyword evidence="1" id="KW-0479">Metal-binding</keyword>
<dbReference type="Gene3D" id="4.10.60.10">
    <property type="entry name" value="Zinc finger, CCHC-type"/>
    <property type="match status" value="1"/>
</dbReference>
<sequence>MMKINESLAWSIMEATEFESMTSIKLMSEFQKKYEKREVFFTSAGKAQKMDITEPQKKDSKYKDYAELTRMVRGMTLLIKEKETRNADKSYLLCFNCDGRGHKTRECSRPRNEELYKKLSSEYFNSRKEKSEANKTLMLTEFEDGEKDKTLAAENKRMRLDQINNDYELAEHSFTGSVQNKTMGNLQTKKKKSDKKKNKTSSSTIPVRILDISAPLTNREFFYSIPQCNG</sequence>